<evidence type="ECO:0000313" key="4">
    <source>
        <dbReference type="Proteomes" id="UP001596297"/>
    </source>
</evidence>
<sequence length="1746" mass="193426">MPAPLKVSDISQPDTTTQFISDVQLTTFYDAAKLNQDLMQRFMFTRGTGGRSDRKGTADLLQLLHQRVTPVGENQDNRFVFIATYGHGKSHFGLALANYFGAPQGSPELAAVHTKLDIALPNDQVQMLRDYRAGKAPFLVLILRGDRPGSLRDTFFQALDRALAQNEQTRDLKPPFWFDRADELLERLGANPADAAVANEYLAAHNLDLLSLRTLVQERQSRAYHLSVGAFEAVHKVQPNLGGETALGDAVRWIVTELCGKGKPFGGLLILFDEFSRFIQDYIQNNPVGAPLQELLSGMGSEEARGKALFVALSQHDPNVIAERYGAGEELIKELNRLPDSNRHIMQTMLEDVLGGVLKTDEAAWNSFLSNGHIGMTVGAAADTALALFSERYGPKQLGWNLNIIMEKVAKQCFPLHPLTTAFLASVTLHSTGTVRSVLGFVQDQQGYVMPRFNESAVTEEGQPNWVLPTRLVDYFGEALGEDKYKNYKNVVKPDLTYEQQEVLKAMLLLDIAELSTKKAGGYEAVVATLTGLEEAEARRTLKVLEEQHYIRYDSANKTYSFWVGSNDALKLDRMLIEELERRQESGGISQLFSEFSSGTNAVNNLGLTVKHPVAIEWGHRDDWSAKELLVPFNALNASLLPVITANYTVELDKAPEARGLVIIVIPRNQSEVLEAPQRIGELLRNSDRHREAPVVFVVPQEGQPELYNNLLKLALIKEPIFLSKFKSEVGLSALNDFWGRVGKKSLIALEKIKSDGKLVFTPAVSAAWEARAKTRLVGRLSEALKLVYEISYYRRPDSFFTQYKQAAPTLSKATVDVVYELLENSLDDVKWPAGAKVPQEIVKLLQRDWKIVSPQQQIIEPEFTKVKEAWDRFEGTFSPKVKGVYADTVLQELLQPPYGYDHNTLALIFAAWIGRNRDAISLSGVGKLNRPAPESKEATFKKPAEFLKAMSHVEIRRKDTKGEKAKISAVLSQLRDGAFTIVEAKKASLTLEEFRQNNPRHDTDYLEQVNIAFAKLQKGLENHTAYEKAVDAFEAKLSQAKTVTQLRPLLDMLKTGFPALSVVQSDKPTIAQLEAQVTARATKLAEAEIHTYTQLKDIGQYSLNVNGLNSLAKSLYQLGLPALKTKAEEGLAELERAKTALEISQLEASEVSVVSSISVTGSLAALRESLAALRKVDPKSDRANELANRKYDQLKQNIAALEEQLPKWAASLEEIADVAAATRLNKEVLSQTANYLGTPEAEQVTSLQVRADALSRYFSVLVQQVILNDPADVERRRAELQALGAEFKGQLNDAQSEQVQVELMRLSEQQAQQVAQAREWLQQQQARLAAGDLKGLDKVLNAPPRFLAEAEQDALSELQTTLHAQLAGQAQAEQQLKLVHSFSVVGTVAALEERLRELEKVAPVSTPVREAAKEQGEKIKAELSRLRALPAAWQKTLADATSVQGLSQLAKAVAREEGQLQGSGDEELVTQLTGRIEAVQATLRRAEDLRRDSSTRLRDLTERLAEQETLSQSPDLSPAQVELLKRDAAQTAQQLAAETDKLDTRLTAAQEQLAATTSLPQLDKIELGHFPRAGLSTDRQERLASLEQQREALRSLFGQLASLDRQTWRDASEAEALLSQFAALRESAAWSTAQRELIAQKHAQVQQQLSAKCAEATAWLAGLETALPSADAKDLGRLEQHLAQPHPFLDSSEAGRLEALRSALRTRLEEDQALQIETLFEKIESPKRRGELLARLQQLVVGAGQ</sequence>
<feature type="coiled-coil region" evidence="1">
    <location>
        <begin position="1185"/>
        <end position="1212"/>
    </location>
</feature>
<reference evidence="2" key="1">
    <citation type="journal article" date="2014" name="Int. J. Syst. Evol. Microbiol.">
        <title>Complete genome of a new Firmicutes species belonging to the dominant human colonic microbiota ('Ruminococcus bicirculans') reveals two chromosomes and a selective capacity to utilize plant glucans.</title>
        <authorList>
            <consortium name="NISC Comparative Sequencing Program"/>
            <person name="Wegmann U."/>
            <person name="Louis P."/>
            <person name="Goesmann A."/>
            <person name="Henrissat B."/>
            <person name="Duncan S.H."/>
            <person name="Flint H.J."/>
        </authorList>
    </citation>
    <scope>NUCLEOTIDE SEQUENCE</scope>
    <source>
        <strain evidence="2">NBRC 112440</strain>
    </source>
</reference>
<keyword evidence="1" id="KW-0175">Coiled coil</keyword>
<comment type="caution">
    <text evidence="2">The sequence shown here is derived from an EMBL/GenBank/DDBJ whole genome shotgun (WGS) entry which is preliminary data.</text>
</comment>
<keyword evidence="4" id="KW-1185">Reference proteome</keyword>
<evidence type="ECO:0000313" key="3">
    <source>
        <dbReference type="EMBL" id="MFC6593232.1"/>
    </source>
</evidence>
<accession>A0ABW1YFM7</accession>
<protein>
    <submittedName>
        <fullName evidence="2">Uncharacterized protein</fullName>
    </submittedName>
</protein>
<feature type="coiled-coil region" evidence="1">
    <location>
        <begin position="1470"/>
        <end position="1553"/>
    </location>
</feature>
<evidence type="ECO:0000313" key="2">
    <source>
        <dbReference type="EMBL" id="MFC6593158.1"/>
    </source>
</evidence>
<dbReference type="Proteomes" id="UP001596297">
    <property type="component" value="Unassembled WGS sequence"/>
</dbReference>
<proteinExistence type="predicted"/>
<name>A0ABW1YFM7_9DEIO</name>
<reference evidence="4" key="2">
    <citation type="journal article" date="2019" name="Int. J. Syst. Evol. Microbiol.">
        <title>The Global Catalogue of Microorganisms (GCM) 10K type strain sequencing project: providing services to taxonomists for standard genome sequencing and annotation.</title>
        <authorList>
            <consortium name="The Broad Institute Genomics Platform"/>
            <consortium name="The Broad Institute Genome Sequencing Center for Infectious Disease"/>
            <person name="Wu L."/>
            <person name="Ma J."/>
        </authorList>
    </citation>
    <scope>NUCLEOTIDE SEQUENCE [LARGE SCALE GENOMIC DNA]</scope>
    <source>
        <strain evidence="4">CGMCC 1.15772</strain>
    </source>
</reference>
<dbReference type="EMBL" id="JBHSWD010000006">
    <property type="protein sequence ID" value="MFC6593232.1"/>
    <property type="molecule type" value="Genomic_DNA"/>
</dbReference>
<dbReference type="RefSeq" id="WP_380084231.1">
    <property type="nucleotide sequence ID" value="NZ_JBHSWD010000006.1"/>
</dbReference>
<dbReference type="EMBL" id="JBHSWD010000006">
    <property type="protein sequence ID" value="MFC6593158.1"/>
    <property type="molecule type" value="Genomic_DNA"/>
</dbReference>
<reference evidence="2" key="3">
    <citation type="submission" date="2024-09" db="EMBL/GenBank/DDBJ databases">
        <authorList>
            <person name="Sun Q."/>
            <person name="Mori K."/>
        </authorList>
    </citation>
    <scope>NUCLEOTIDE SEQUENCE</scope>
    <source>
        <strain evidence="2">NBRC 112440</strain>
    </source>
</reference>
<gene>
    <name evidence="2" type="ORF">ACFP81_14815</name>
    <name evidence="3" type="ORF">ACFP81_15225</name>
</gene>
<evidence type="ECO:0000256" key="1">
    <source>
        <dbReference type="SAM" id="Coils"/>
    </source>
</evidence>
<organism evidence="2 4">
    <name type="scientific">Deinococcus lacus</name>
    <dbReference type="NCBI Taxonomy" id="392561"/>
    <lineage>
        <taxon>Bacteria</taxon>
        <taxon>Thermotogati</taxon>
        <taxon>Deinococcota</taxon>
        <taxon>Deinococci</taxon>
        <taxon>Deinococcales</taxon>
        <taxon>Deinococcaceae</taxon>
        <taxon>Deinococcus</taxon>
    </lineage>
</organism>